<dbReference type="EMBL" id="CAUYUJ010019349">
    <property type="protein sequence ID" value="CAK0890421.1"/>
    <property type="molecule type" value="Genomic_DNA"/>
</dbReference>
<feature type="region of interest" description="Disordered" evidence="1">
    <location>
        <begin position="1"/>
        <end position="40"/>
    </location>
</feature>
<name>A0ABN9WUC6_9DINO</name>
<dbReference type="Proteomes" id="UP001189429">
    <property type="component" value="Unassembled WGS sequence"/>
</dbReference>
<comment type="caution">
    <text evidence="3">The sequence shown here is derived from an EMBL/GenBank/DDBJ whole genome shotgun (WGS) entry which is preliminary data.</text>
</comment>
<evidence type="ECO:0000313" key="4">
    <source>
        <dbReference type="Proteomes" id="UP001189429"/>
    </source>
</evidence>
<accession>A0ABN9WUC6</accession>
<sequence>MRWRAQPPGGPGGPGRAEDSAGEGRAVASPARVARDTGGGSLASDALAAAWQWVRLADAPAPGDAEGAEGGPLGGARPRAWQGLCAALGAADGGEAVAVAQLAGGPRAYASPGRLRALRQLGFAEAEAGAPPDAMPSQDDAARRVLRAVLWLQLDKAAADCSELAEPGCGTPARDLAVALQAASGFLAEGRLPDSLDDDVPRRRSVSDRSEGSVHPREAPAHLLEARQPPQHSFRAALLRLTEHERWQELPAAASLRLAVRLLCAAISAPEEPAAEAFEDTVRRLLAEPAAPPHRVRGGARAWRPSVAFRCAVALRFLPRAALGHALQQLAAECFAGGLLDGLCFLGLGGSGDGQAWSLSSIEDIMGSHEAPLPAPPPPFPAGLAASVPDLPFGREGVGEEAGDPGAALVGAYVRHTGDVQSAAVLFCHAAHLSRPPRLARFLVQYASLLSRWRLHQLRADLHDLLAARLPPDAELGGRGSAALCGRCGAVLAQWPARGGEPDAVERALGRRCPNASCARPAPACAVCLQPLFAPAPRAEGPDLASKPSVRLTVDSWVVWCQTCHHGGHLAHLERWFETHTECPVAGCDCRCSLD</sequence>
<proteinExistence type="predicted"/>
<evidence type="ECO:0000256" key="1">
    <source>
        <dbReference type="SAM" id="MobiDB-lite"/>
    </source>
</evidence>
<dbReference type="InterPro" id="IPR031488">
    <property type="entry name" value="Zn_ribbon_mio"/>
</dbReference>
<dbReference type="PANTHER" id="PTHR16453">
    <property type="entry name" value="WD40 DOMAIN-CONTAINING PROTEIN MIO FAMILY MEMBER"/>
    <property type="match status" value="1"/>
</dbReference>
<dbReference type="CDD" id="cd16691">
    <property type="entry name" value="mRING-H2-C3H3C2_Mio"/>
    <property type="match status" value="1"/>
</dbReference>
<evidence type="ECO:0000313" key="3">
    <source>
        <dbReference type="EMBL" id="CAK0890421.1"/>
    </source>
</evidence>
<feature type="region of interest" description="Disordered" evidence="1">
    <location>
        <begin position="191"/>
        <end position="216"/>
    </location>
</feature>
<dbReference type="InterPro" id="IPR037593">
    <property type="entry name" value="MIOS/Sea4"/>
</dbReference>
<feature type="domain" description="GATOR2 complex protein MIO zinc-ribbon like" evidence="2">
    <location>
        <begin position="506"/>
        <end position="593"/>
    </location>
</feature>
<protein>
    <recommendedName>
        <fullName evidence="2">GATOR2 complex protein MIO zinc-ribbon like domain-containing protein</fullName>
    </recommendedName>
</protein>
<dbReference type="Pfam" id="PF17034">
    <property type="entry name" value="zinc_ribbon_16"/>
    <property type="match status" value="1"/>
</dbReference>
<reference evidence="3" key="1">
    <citation type="submission" date="2023-10" db="EMBL/GenBank/DDBJ databases">
        <authorList>
            <person name="Chen Y."/>
            <person name="Shah S."/>
            <person name="Dougan E. K."/>
            <person name="Thang M."/>
            <person name="Chan C."/>
        </authorList>
    </citation>
    <scope>NUCLEOTIDE SEQUENCE [LARGE SCALE GENOMIC DNA]</scope>
</reference>
<evidence type="ECO:0000259" key="2">
    <source>
        <dbReference type="Pfam" id="PF17034"/>
    </source>
</evidence>
<dbReference type="PANTHER" id="PTHR16453:SF9">
    <property type="entry name" value="GATOR COMPLEX PROTEIN MIOS"/>
    <property type="match status" value="1"/>
</dbReference>
<organism evidence="3 4">
    <name type="scientific">Prorocentrum cordatum</name>
    <dbReference type="NCBI Taxonomy" id="2364126"/>
    <lineage>
        <taxon>Eukaryota</taxon>
        <taxon>Sar</taxon>
        <taxon>Alveolata</taxon>
        <taxon>Dinophyceae</taxon>
        <taxon>Prorocentrales</taxon>
        <taxon>Prorocentraceae</taxon>
        <taxon>Prorocentrum</taxon>
    </lineage>
</organism>
<keyword evidence="4" id="KW-1185">Reference proteome</keyword>
<gene>
    <name evidence="3" type="ORF">PCOR1329_LOCUS70669</name>
</gene>